<evidence type="ECO:0000313" key="2">
    <source>
        <dbReference type="EMBL" id="MBB6217746.1"/>
    </source>
</evidence>
<feature type="domain" description="N-acetyltransferase" evidence="1">
    <location>
        <begin position="7"/>
        <end position="148"/>
    </location>
</feature>
<evidence type="ECO:0000313" key="3">
    <source>
        <dbReference type="Proteomes" id="UP000579281"/>
    </source>
</evidence>
<keyword evidence="3" id="KW-1185">Reference proteome</keyword>
<accession>A0A841KVP6</accession>
<dbReference type="CDD" id="cd04301">
    <property type="entry name" value="NAT_SF"/>
    <property type="match status" value="1"/>
</dbReference>
<evidence type="ECO:0000259" key="1">
    <source>
        <dbReference type="PROSITE" id="PS51186"/>
    </source>
</evidence>
<dbReference type="EMBL" id="JACHEN010000027">
    <property type="protein sequence ID" value="MBB6217746.1"/>
    <property type="molecule type" value="Genomic_DNA"/>
</dbReference>
<dbReference type="PROSITE" id="PS51186">
    <property type="entry name" value="GNAT"/>
    <property type="match status" value="1"/>
</dbReference>
<organism evidence="2 3">
    <name type="scientific">Anaerosolibacter carboniphilus</name>
    <dbReference type="NCBI Taxonomy" id="1417629"/>
    <lineage>
        <taxon>Bacteria</taxon>
        <taxon>Bacillati</taxon>
        <taxon>Bacillota</taxon>
        <taxon>Clostridia</taxon>
        <taxon>Peptostreptococcales</taxon>
        <taxon>Thermotaleaceae</taxon>
        <taxon>Anaerosolibacter</taxon>
    </lineage>
</organism>
<keyword evidence="2" id="KW-0687">Ribonucleoprotein</keyword>
<reference evidence="2 3" key="1">
    <citation type="submission" date="2020-08" db="EMBL/GenBank/DDBJ databases">
        <title>Genomic Encyclopedia of Type Strains, Phase IV (KMG-IV): sequencing the most valuable type-strain genomes for metagenomic binning, comparative biology and taxonomic classification.</title>
        <authorList>
            <person name="Goeker M."/>
        </authorList>
    </citation>
    <scope>NUCLEOTIDE SEQUENCE [LARGE SCALE GENOMIC DNA]</scope>
    <source>
        <strain evidence="2 3">DSM 103526</strain>
    </source>
</reference>
<dbReference type="SUPFAM" id="SSF55729">
    <property type="entry name" value="Acyl-CoA N-acyltransferases (Nat)"/>
    <property type="match status" value="1"/>
</dbReference>
<dbReference type="InterPro" id="IPR000182">
    <property type="entry name" value="GNAT_dom"/>
</dbReference>
<sequence length="148" mass="17075">MKRSMTLRIRVFNDSLEDATQLKGIDQLTFQDCKYSEEKIIEIAKDQRNKIFVAEKDREIVGFISLLQVQTLHYRGLWVDLIAVAPAYQHMGIATKLLEQGKQYSEELGVDFVSGLVAIQNIGSQGTFKKSGFRPQEKDFNLFVWERK</sequence>
<gene>
    <name evidence="2" type="ORF">HNQ80_003869</name>
</gene>
<dbReference type="Gene3D" id="3.40.630.30">
    <property type="match status" value="1"/>
</dbReference>
<comment type="caution">
    <text evidence="2">The sequence shown here is derived from an EMBL/GenBank/DDBJ whole genome shotgun (WGS) entry which is preliminary data.</text>
</comment>
<dbReference type="Pfam" id="PF00583">
    <property type="entry name" value="Acetyltransf_1"/>
    <property type="match status" value="1"/>
</dbReference>
<protein>
    <submittedName>
        <fullName evidence="2">Ribosomal protein S18 acetylase RimI-like enzyme</fullName>
    </submittedName>
</protein>
<proteinExistence type="predicted"/>
<dbReference type="InterPro" id="IPR016181">
    <property type="entry name" value="Acyl_CoA_acyltransferase"/>
</dbReference>
<dbReference type="RefSeq" id="WP_207727095.1">
    <property type="nucleotide sequence ID" value="NZ_JACHEN010000027.1"/>
</dbReference>
<dbReference type="Proteomes" id="UP000579281">
    <property type="component" value="Unassembled WGS sequence"/>
</dbReference>
<name>A0A841KVP6_9FIRM</name>
<dbReference type="GO" id="GO:0016747">
    <property type="term" value="F:acyltransferase activity, transferring groups other than amino-acyl groups"/>
    <property type="evidence" value="ECO:0007669"/>
    <property type="project" value="InterPro"/>
</dbReference>
<dbReference type="AlphaFoldDB" id="A0A841KVP6"/>
<dbReference type="GO" id="GO:0005840">
    <property type="term" value="C:ribosome"/>
    <property type="evidence" value="ECO:0007669"/>
    <property type="project" value="UniProtKB-KW"/>
</dbReference>
<keyword evidence="2" id="KW-0689">Ribosomal protein</keyword>